<dbReference type="OrthoDB" id="5312981at2"/>
<evidence type="ECO:0008006" key="3">
    <source>
        <dbReference type="Google" id="ProtNLM"/>
    </source>
</evidence>
<proteinExistence type="predicted"/>
<evidence type="ECO:0000313" key="2">
    <source>
        <dbReference type="Proteomes" id="UP000192907"/>
    </source>
</evidence>
<dbReference type="STRING" id="1513793.SAMN06296036_10820"/>
<dbReference type="EMBL" id="FWZT01000008">
    <property type="protein sequence ID" value="SMF24599.1"/>
    <property type="molecule type" value="Genomic_DNA"/>
</dbReference>
<reference evidence="2" key="1">
    <citation type="submission" date="2017-04" db="EMBL/GenBank/DDBJ databases">
        <authorList>
            <person name="Varghese N."/>
            <person name="Submissions S."/>
        </authorList>
    </citation>
    <scope>NUCLEOTIDE SEQUENCE [LARGE SCALE GENOMIC DNA]</scope>
    <source>
        <strain evidence="2">RKEM611</strain>
    </source>
</reference>
<sequence length="281" mass="30700">MLRQISLLFLLLITSCDNGSGSLQGDGDRNQAINATAATSNKADRPSEQGAGLPGYSIFCSINDMRDTEVDVGCHLTDGADKRAATPENAWAFYEVQVAPEFSTVSVSKKLPENRRYWDILFTYSGAEDANTIRQAINNSTFVYEYVNEVSELDALVTTAFVEEIPLPTQDCSTGETLDGICYFKTSTSCAYTCGQVNSTPHINTLNVIGSMQPSNINTCGMLYRKINGDNTLQVETVDTGFGLGCYKWGSKIYWDQTPTNTTWFPPLGGDLLCACDTQTL</sequence>
<dbReference type="PROSITE" id="PS51257">
    <property type="entry name" value="PROKAR_LIPOPROTEIN"/>
    <property type="match status" value="1"/>
</dbReference>
<gene>
    <name evidence="1" type="ORF">SAMN06296036_10820</name>
</gene>
<dbReference type="Proteomes" id="UP000192907">
    <property type="component" value="Unassembled WGS sequence"/>
</dbReference>
<dbReference type="RefSeq" id="WP_132319091.1">
    <property type="nucleotide sequence ID" value="NZ_FWZT01000008.1"/>
</dbReference>
<name>A0A1Y6BYK6_9BACT</name>
<accession>A0A1Y6BYK6</accession>
<keyword evidence="2" id="KW-1185">Reference proteome</keyword>
<protein>
    <recommendedName>
        <fullName evidence="3">Lipoprotein</fullName>
    </recommendedName>
</protein>
<dbReference type="AlphaFoldDB" id="A0A1Y6BYK6"/>
<evidence type="ECO:0000313" key="1">
    <source>
        <dbReference type="EMBL" id="SMF24599.1"/>
    </source>
</evidence>
<organism evidence="1 2">
    <name type="scientific">Pseudobacteriovorax antillogorgiicola</name>
    <dbReference type="NCBI Taxonomy" id="1513793"/>
    <lineage>
        <taxon>Bacteria</taxon>
        <taxon>Pseudomonadati</taxon>
        <taxon>Bdellovibrionota</taxon>
        <taxon>Oligoflexia</taxon>
        <taxon>Oligoflexales</taxon>
        <taxon>Pseudobacteriovoracaceae</taxon>
        <taxon>Pseudobacteriovorax</taxon>
    </lineage>
</organism>